<evidence type="ECO:0000259" key="2">
    <source>
        <dbReference type="Pfam" id="PF00078"/>
    </source>
</evidence>
<name>A0ABD0ZJ26_9HEMI</name>
<dbReference type="InterPro" id="IPR000477">
    <property type="entry name" value="RT_dom"/>
</dbReference>
<gene>
    <name evidence="3" type="ORF">AAG570_007016</name>
</gene>
<proteinExistence type="predicted"/>
<evidence type="ECO:0000313" key="4">
    <source>
        <dbReference type="Proteomes" id="UP001558652"/>
    </source>
</evidence>
<dbReference type="AlphaFoldDB" id="A0ABD0ZJ26"/>
<evidence type="ECO:0000256" key="1">
    <source>
        <dbReference type="SAM" id="MobiDB-lite"/>
    </source>
</evidence>
<organism evidence="3 4">
    <name type="scientific">Ranatra chinensis</name>
    <dbReference type="NCBI Taxonomy" id="642074"/>
    <lineage>
        <taxon>Eukaryota</taxon>
        <taxon>Metazoa</taxon>
        <taxon>Ecdysozoa</taxon>
        <taxon>Arthropoda</taxon>
        <taxon>Hexapoda</taxon>
        <taxon>Insecta</taxon>
        <taxon>Pterygota</taxon>
        <taxon>Neoptera</taxon>
        <taxon>Paraneoptera</taxon>
        <taxon>Hemiptera</taxon>
        <taxon>Heteroptera</taxon>
        <taxon>Panheteroptera</taxon>
        <taxon>Nepomorpha</taxon>
        <taxon>Nepidae</taxon>
        <taxon>Ranatrinae</taxon>
        <taxon>Ranatra</taxon>
    </lineage>
</organism>
<sequence length="582" mass="64639">MSVTGGTMIREVDPFNWRRATWYGGKPTPSRTRRATFLRSWPHGSVARQRQKGGKLHVPISVFSCFLFLWNLFHTTNKFHKNKKHEKTEIDGYRAAVKYFMNVRIEFHTFQPKEEKPYRVVIRGLHHTVPVELRKIELEELGFKIRNVSNVIINRHGTKIPRPPFFVDLEANENNQNIFQNPDGTWAKSDSEIANLFGTHLSNIFVPHPDNPDPIHTRTVLNDLDSPLPMSVPPPAFSPSEVKYAISKLPTKKAPGFDLITSTILRQLPKKAPIAQLPSLMSPKHRSFIVIHGSSQSPYFPIKAGVPQGSILSPLLYSVYTSDIPEHPATLVASFADDTAILSTNSDPTLASLNLQSHLTTLQMWCNNWKIREVIRLHRVRCLHHPGLNSAEGGSGGWESLPSPNDPGTVGRAAIPTSTDASTSRRRDSGYSTTARKARTSEDRYTRESAAMTAPVRPVPGLQWTTMGTVKLVQPPLVANDRASISNAISQDASSGAPRCGHPTYHNSQSVAFKLKYHNQAALAWPTLCLTRRNLYVTSTDYVDPTSLLSSPQLPSPVAVNSHLRHLASTTPVAIKEAVGTT</sequence>
<dbReference type="Pfam" id="PF00078">
    <property type="entry name" value="RVT_1"/>
    <property type="match status" value="1"/>
</dbReference>
<keyword evidence="4" id="KW-1185">Reference proteome</keyword>
<dbReference type="Proteomes" id="UP001558652">
    <property type="component" value="Unassembled WGS sequence"/>
</dbReference>
<dbReference type="EMBL" id="JBFDAA010000002">
    <property type="protein sequence ID" value="KAL1140039.1"/>
    <property type="molecule type" value="Genomic_DNA"/>
</dbReference>
<evidence type="ECO:0000313" key="3">
    <source>
        <dbReference type="EMBL" id="KAL1140039.1"/>
    </source>
</evidence>
<comment type="caution">
    <text evidence="3">The sequence shown here is derived from an EMBL/GenBank/DDBJ whole genome shotgun (WGS) entry which is preliminary data.</text>
</comment>
<accession>A0ABD0ZJ26</accession>
<feature type="domain" description="Reverse transcriptase" evidence="2">
    <location>
        <begin position="286"/>
        <end position="371"/>
    </location>
</feature>
<feature type="region of interest" description="Disordered" evidence="1">
    <location>
        <begin position="388"/>
        <end position="452"/>
    </location>
</feature>
<protein>
    <recommendedName>
        <fullName evidence="2">Reverse transcriptase domain-containing protein</fullName>
    </recommendedName>
</protein>
<reference evidence="3 4" key="1">
    <citation type="submission" date="2024-07" db="EMBL/GenBank/DDBJ databases">
        <title>Chromosome-level genome assembly of the water stick insect Ranatra chinensis (Heteroptera: Nepidae).</title>
        <authorList>
            <person name="Liu X."/>
        </authorList>
    </citation>
    <scope>NUCLEOTIDE SEQUENCE [LARGE SCALE GENOMIC DNA]</scope>
    <source>
        <strain evidence="3">Cailab_2021Rc</strain>
        <tissue evidence="3">Muscle</tissue>
    </source>
</reference>